<dbReference type="AlphaFoldDB" id="A0AAE3ZYZ2"/>
<comment type="caution">
    <text evidence="2">The sequence shown here is derived from an EMBL/GenBank/DDBJ whole genome shotgun (WGS) entry which is preliminary data.</text>
</comment>
<protein>
    <submittedName>
        <fullName evidence="2">Dienelactone hydrolase</fullName>
    </submittedName>
</protein>
<organism evidence="2 3">
    <name type="scientific">Catenuloplanes niger</name>
    <dbReference type="NCBI Taxonomy" id="587534"/>
    <lineage>
        <taxon>Bacteria</taxon>
        <taxon>Bacillati</taxon>
        <taxon>Actinomycetota</taxon>
        <taxon>Actinomycetes</taxon>
        <taxon>Micromonosporales</taxon>
        <taxon>Micromonosporaceae</taxon>
        <taxon>Catenuloplanes</taxon>
    </lineage>
</organism>
<dbReference type="GO" id="GO:0015996">
    <property type="term" value="P:chlorophyll catabolic process"/>
    <property type="evidence" value="ECO:0007669"/>
    <property type="project" value="TreeGrafter"/>
</dbReference>
<dbReference type="PANTHER" id="PTHR33428:SF14">
    <property type="entry name" value="CARBOXYLESTERASE TYPE B DOMAIN-CONTAINING PROTEIN"/>
    <property type="match status" value="1"/>
</dbReference>
<sequence length="629" mass="65562">MRFVKAIVAGLCAGVLTAVPSQASPSGPDPAVPGPYATVAGEYDLPPVVMPELDEPVEMRAKVVAPRGGTGPVPLVVLVHGFFPACYGEGSVLQLWPCAEGSSELMSYRGYEAIQQQLASWGYVTVALSANGVTNQAFDLLVDERTRSALIRLHLSRWADWSGAGRDQSPEAVRAAPPVDLSRVLLIGHSRGGDAANRAAMDSIVAPPDELDNARVPVRWRIRGTILLGATSVGRNPVADVPSLSILPECDGDAKDLASQVYVDGTRDVGAGVALHSAVFLPGANHNFFNSAWTPGESAGPGADDFTDTTDPRCSAGSPHRMTAAEQRAAAATSFVAAARLFVDGDDRMRPFLDGTAPVAPARSHALGGFRAPLVIPAADLSVTGDGSLCRLSVCGLVNSPHVLSGADPGRFGVSVSWSSPGRPVILRPAHPSVIDGATALTMRVVVPPNSIGTTFDVAVSDRAGRRSALGRVHLNGLPGTELTKAAWAQEVRVPLNPAVDRRGITSVEVVPRNADGRLWLLDAWGWRPGIPDPGTPTALRVDLQDANGSVEAGQLTVPALVAGAGVGEVFVTVSGPNVTRTSHAVTVRPGDSSIVVPREGLVAGKYTITAVPLRNVVVGDYRSIVRMS</sequence>
<keyword evidence="3" id="KW-1185">Reference proteome</keyword>
<feature type="chain" id="PRO_5041943022" evidence="1">
    <location>
        <begin position="24"/>
        <end position="629"/>
    </location>
</feature>
<dbReference type="Gene3D" id="3.40.50.1820">
    <property type="entry name" value="alpha/beta hydrolase"/>
    <property type="match status" value="1"/>
</dbReference>
<dbReference type="EMBL" id="JAVDYC010000001">
    <property type="protein sequence ID" value="MDR7327500.1"/>
    <property type="molecule type" value="Genomic_DNA"/>
</dbReference>
<keyword evidence="1" id="KW-0732">Signal</keyword>
<dbReference type="PANTHER" id="PTHR33428">
    <property type="entry name" value="CHLOROPHYLLASE-2, CHLOROPLASTIC"/>
    <property type="match status" value="1"/>
</dbReference>
<dbReference type="Proteomes" id="UP001183629">
    <property type="component" value="Unassembled WGS sequence"/>
</dbReference>
<evidence type="ECO:0000313" key="3">
    <source>
        <dbReference type="Proteomes" id="UP001183629"/>
    </source>
</evidence>
<reference evidence="2 3" key="1">
    <citation type="submission" date="2023-07" db="EMBL/GenBank/DDBJ databases">
        <title>Sequencing the genomes of 1000 actinobacteria strains.</title>
        <authorList>
            <person name="Klenk H.-P."/>
        </authorList>
    </citation>
    <scope>NUCLEOTIDE SEQUENCE [LARGE SCALE GENOMIC DNA]</scope>
    <source>
        <strain evidence="2 3">DSM 44711</strain>
    </source>
</reference>
<dbReference type="SUPFAM" id="SSF53474">
    <property type="entry name" value="alpha/beta-Hydrolases"/>
    <property type="match status" value="1"/>
</dbReference>
<proteinExistence type="predicted"/>
<keyword evidence="2" id="KW-0378">Hydrolase</keyword>
<gene>
    <name evidence="2" type="ORF">J2S44_007750</name>
</gene>
<name>A0AAE3ZYZ2_9ACTN</name>
<evidence type="ECO:0000256" key="1">
    <source>
        <dbReference type="SAM" id="SignalP"/>
    </source>
</evidence>
<accession>A0AAE3ZYZ2</accession>
<dbReference type="InterPro" id="IPR029058">
    <property type="entry name" value="AB_hydrolase_fold"/>
</dbReference>
<feature type="signal peptide" evidence="1">
    <location>
        <begin position="1"/>
        <end position="23"/>
    </location>
</feature>
<evidence type="ECO:0000313" key="2">
    <source>
        <dbReference type="EMBL" id="MDR7327500.1"/>
    </source>
</evidence>
<dbReference type="GO" id="GO:0047746">
    <property type="term" value="F:chlorophyllase activity"/>
    <property type="evidence" value="ECO:0007669"/>
    <property type="project" value="TreeGrafter"/>
</dbReference>
<dbReference type="RefSeq" id="WP_310424865.1">
    <property type="nucleotide sequence ID" value="NZ_JAVDYC010000001.1"/>
</dbReference>